<dbReference type="AlphaFoldDB" id="A0AAN9IUT4"/>
<protein>
    <recommendedName>
        <fullName evidence="4">Spermidine hydroxycinnamoyl transferase</fullName>
    </recommendedName>
</protein>
<proteinExistence type="inferred from homology"/>
<comment type="caution">
    <text evidence="2">The sequence shown here is derived from an EMBL/GenBank/DDBJ whole genome shotgun (WGS) entry which is preliminary data.</text>
</comment>
<dbReference type="Gene3D" id="3.30.559.10">
    <property type="entry name" value="Chloramphenicol acetyltransferase-like domain"/>
    <property type="match status" value="2"/>
</dbReference>
<evidence type="ECO:0000256" key="1">
    <source>
        <dbReference type="ARBA" id="ARBA00009861"/>
    </source>
</evidence>
<evidence type="ECO:0000313" key="2">
    <source>
        <dbReference type="EMBL" id="KAK7286561.1"/>
    </source>
</evidence>
<reference evidence="2 3" key="1">
    <citation type="submission" date="2024-01" db="EMBL/GenBank/DDBJ databases">
        <title>The genomes of 5 underutilized Papilionoideae crops provide insights into root nodulation and disease resistance.</title>
        <authorList>
            <person name="Yuan L."/>
        </authorList>
    </citation>
    <scope>NUCLEOTIDE SEQUENCE [LARGE SCALE GENOMIC DNA]</scope>
    <source>
        <strain evidence="2">LY-2023</strain>
        <tissue evidence="2">Leaf</tissue>
    </source>
</reference>
<dbReference type="Pfam" id="PF02458">
    <property type="entry name" value="Transferase"/>
    <property type="match status" value="1"/>
</dbReference>
<dbReference type="EMBL" id="JAYKXN010000005">
    <property type="protein sequence ID" value="KAK7286561.1"/>
    <property type="molecule type" value="Genomic_DNA"/>
</dbReference>
<name>A0AAN9IUT4_CLITE</name>
<dbReference type="Proteomes" id="UP001359559">
    <property type="component" value="Unassembled WGS sequence"/>
</dbReference>
<dbReference type="InterPro" id="IPR023213">
    <property type="entry name" value="CAT-like_dom_sf"/>
</dbReference>
<dbReference type="GO" id="GO:0016747">
    <property type="term" value="F:acyltransferase activity, transferring groups other than amino-acyl groups"/>
    <property type="evidence" value="ECO:0007669"/>
    <property type="project" value="TreeGrafter"/>
</dbReference>
<accession>A0AAN9IUT4</accession>
<organism evidence="2 3">
    <name type="scientific">Clitoria ternatea</name>
    <name type="common">Butterfly pea</name>
    <dbReference type="NCBI Taxonomy" id="43366"/>
    <lineage>
        <taxon>Eukaryota</taxon>
        <taxon>Viridiplantae</taxon>
        <taxon>Streptophyta</taxon>
        <taxon>Embryophyta</taxon>
        <taxon>Tracheophyta</taxon>
        <taxon>Spermatophyta</taxon>
        <taxon>Magnoliopsida</taxon>
        <taxon>eudicotyledons</taxon>
        <taxon>Gunneridae</taxon>
        <taxon>Pentapetalae</taxon>
        <taxon>rosids</taxon>
        <taxon>fabids</taxon>
        <taxon>Fabales</taxon>
        <taxon>Fabaceae</taxon>
        <taxon>Papilionoideae</taxon>
        <taxon>50 kb inversion clade</taxon>
        <taxon>NPAAA clade</taxon>
        <taxon>indigoferoid/millettioid clade</taxon>
        <taxon>Phaseoleae</taxon>
        <taxon>Clitoria</taxon>
    </lineage>
</organism>
<dbReference type="InterPro" id="IPR050317">
    <property type="entry name" value="Plant_Fungal_Acyltransferase"/>
</dbReference>
<keyword evidence="3" id="KW-1185">Reference proteome</keyword>
<dbReference type="PANTHER" id="PTHR31642">
    <property type="entry name" value="TRICHOTHECENE 3-O-ACETYLTRANSFERASE"/>
    <property type="match status" value="1"/>
</dbReference>
<sequence>MVTIHRSHLVTPSETTQSTTLSLSHCDQIKLPNHSSQLYIYTNTPPITNHSSLHTLSTSLSRTLTHYFPLAGRLTKTPRGQLQLLCNAKGALLLEATCDHHLNFHSSGDIVSSNVLEQLVPKIDYQVPLEDIPLFVAQVTRFPCGSLTLGFALCRALADGTAGTSSLNTWAKLARGKTFDSSSLMPPLLDRALLDSRKLNKPPRFEHPEFFPPPLLRSGVAQHTSVPPQLATTILKLTKGQVGILKKKASEFGNELGPHRPYSSFEVISGHLWRCACKVRYVGTNGVQPTRLTTLVNCRNHLSPPLPKTYFGNATFPTVTPTCSFDDIIHMPLSYAVGKVREAIGKMSDEYVRSALDYIANLDDMNLFRDMFYDNSAGKGDPNLFVVAWTNFLFYDSDFGWGEPVCMLPGNINSDGKAFLLDSASGDGFIVAICLQASHVDAFKKLFYDDIEKPSSKL</sequence>
<gene>
    <name evidence="2" type="ORF">RJT34_21635</name>
</gene>
<evidence type="ECO:0000313" key="3">
    <source>
        <dbReference type="Proteomes" id="UP001359559"/>
    </source>
</evidence>
<evidence type="ECO:0008006" key="4">
    <source>
        <dbReference type="Google" id="ProtNLM"/>
    </source>
</evidence>
<dbReference type="PANTHER" id="PTHR31642:SF139">
    <property type="entry name" value="SPERMIDINE HYDROXYCINNAMOYL TRANSFERASE"/>
    <property type="match status" value="1"/>
</dbReference>
<comment type="similarity">
    <text evidence="1">Belongs to the plant acyltransferase family.</text>
</comment>